<reference evidence="2 3" key="1">
    <citation type="submission" date="2021-05" db="EMBL/GenBank/DDBJ databases">
        <title>Bacteria Genome sequencing.</title>
        <authorList>
            <person name="Takabe Y."/>
            <person name="Nakajima Y."/>
            <person name="Suzuki S."/>
            <person name="Shiozaki T."/>
        </authorList>
    </citation>
    <scope>NUCLEOTIDE SEQUENCE [LARGE SCALE GENOMIC DNA]</scope>
    <source>
        <strain evidence="2 3">AI_62</strain>
    </source>
</reference>
<proteinExistence type="predicted"/>
<sequence>MSIARLEGNASCSSVSANGVAALGAAGEAEGLTIARYDRWVGCKPTREEAPGDPMVGKPTGKTDGASLQAFEKTAMGDGVLPPALALPRGEPHPALCLIARDRSGVVVFCPVVTAYLPSDDLMGCTDRR</sequence>
<organism evidence="2 3">
    <name type="scientific">Jannaschia pagri</name>
    <dbReference type="NCBI Taxonomy" id="2829797"/>
    <lineage>
        <taxon>Bacteria</taxon>
        <taxon>Pseudomonadati</taxon>
        <taxon>Pseudomonadota</taxon>
        <taxon>Alphaproteobacteria</taxon>
        <taxon>Rhodobacterales</taxon>
        <taxon>Roseobacteraceae</taxon>
        <taxon>Jannaschia</taxon>
    </lineage>
</organism>
<dbReference type="EMBL" id="BPFH01000001">
    <property type="protein sequence ID" value="GIT93694.1"/>
    <property type="molecule type" value="Genomic_DNA"/>
</dbReference>
<keyword evidence="3" id="KW-1185">Reference proteome</keyword>
<gene>
    <name evidence="2" type="ORF">JANAI62_03170</name>
</gene>
<dbReference type="Proteomes" id="UP000786693">
    <property type="component" value="Unassembled WGS sequence"/>
</dbReference>
<protein>
    <submittedName>
        <fullName evidence="2">Uncharacterized protein</fullName>
    </submittedName>
</protein>
<evidence type="ECO:0000313" key="3">
    <source>
        <dbReference type="Proteomes" id="UP000786693"/>
    </source>
</evidence>
<accession>A0ABQ4NGZ0</accession>
<comment type="caution">
    <text evidence="2">The sequence shown here is derived from an EMBL/GenBank/DDBJ whole genome shotgun (WGS) entry which is preliminary data.</text>
</comment>
<feature type="region of interest" description="Disordered" evidence="1">
    <location>
        <begin position="46"/>
        <end position="65"/>
    </location>
</feature>
<dbReference type="RefSeq" id="WP_220747213.1">
    <property type="nucleotide sequence ID" value="NZ_BPFH01000001.1"/>
</dbReference>
<evidence type="ECO:0000256" key="1">
    <source>
        <dbReference type="SAM" id="MobiDB-lite"/>
    </source>
</evidence>
<name>A0ABQ4NGZ0_9RHOB</name>
<evidence type="ECO:0000313" key="2">
    <source>
        <dbReference type="EMBL" id="GIT93694.1"/>
    </source>
</evidence>